<evidence type="ECO:0000256" key="7">
    <source>
        <dbReference type="ARBA" id="ARBA00022771"/>
    </source>
</evidence>
<evidence type="ECO:0000256" key="10">
    <source>
        <dbReference type="SAM" id="MobiDB-lite"/>
    </source>
</evidence>
<dbReference type="InterPro" id="IPR050219">
    <property type="entry name" value="DnaG_primase"/>
</dbReference>
<reference evidence="13" key="1">
    <citation type="journal article" date="2019" name="Int. J. Syst. Evol. Microbiol.">
        <title>The Global Catalogue of Microorganisms (GCM) 10K type strain sequencing project: providing services to taxonomists for standard genome sequencing and annotation.</title>
        <authorList>
            <consortium name="The Broad Institute Genomics Platform"/>
            <consortium name="The Broad Institute Genome Sequencing Center for Infectious Disease"/>
            <person name="Wu L."/>
            <person name="Ma J."/>
        </authorList>
    </citation>
    <scope>NUCLEOTIDE SEQUENCE [LARGE SCALE GENOMIC DNA]</scope>
    <source>
        <strain evidence="13">KCTC 33792</strain>
    </source>
</reference>
<evidence type="ECO:0000256" key="3">
    <source>
        <dbReference type="ARBA" id="ARBA00022679"/>
    </source>
</evidence>
<dbReference type="Proteomes" id="UP001597520">
    <property type="component" value="Unassembled WGS sequence"/>
</dbReference>
<keyword evidence="13" id="KW-1185">Reference proteome</keyword>
<evidence type="ECO:0000313" key="12">
    <source>
        <dbReference type="EMBL" id="MFD2704196.1"/>
    </source>
</evidence>
<dbReference type="Pfam" id="PF03796">
    <property type="entry name" value="DnaB_C"/>
    <property type="match status" value="1"/>
</dbReference>
<dbReference type="Pfam" id="PF13155">
    <property type="entry name" value="Toprim_2"/>
    <property type="match status" value="1"/>
</dbReference>
<feature type="region of interest" description="Disordered" evidence="10">
    <location>
        <begin position="590"/>
        <end position="609"/>
    </location>
</feature>
<accession>A0ABW5SWS2</accession>
<dbReference type="EMBL" id="JBHUML010000002">
    <property type="protein sequence ID" value="MFD2704196.1"/>
    <property type="molecule type" value="Genomic_DNA"/>
</dbReference>
<dbReference type="SUPFAM" id="SSF52540">
    <property type="entry name" value="P-loop containing nucleoside triphosphate hydrolases"/>
    <property type="match status" value="1"/>
</dbReference>
<dbReference type="InterPro" id="IPR006171">
    <property type="entry name" value="TOPRIM_dom"/>
</dbReference>
<dbReference type="InterPro" id="IPR003593">
    <property type="entry name" value="AAA+_ATPase"/>
</dbReference>
<dbReference type="InterPro" id="IPR027417">
    <property type="entry name" value="P-loop_NTPase"/>
</dbReference>
<protein>
    <submittedName>
        <fullName evidence="12">DnaB-like helicase C-terminal domain-containing protein</fullName>
    </submittedName>
</protein>
<dbReference type="PANTHER" id="PTHR30313:SF2">
    <property type="entry name" value="DNA PRIMASE"/>
    <property type="match status" value="1"/>
</dbReference>
<dbReference type="Gene3D" id="3.40.1360.10">
    <property type="match status" value="1"/>
</dbReference>
<keyword evidence="5" id="KW-0235">DNA replication</keyword>
<dbReference type="InterPro" id="IPR007694">
    <property type="entry name" value="DNA_helicase_DnaB-like_C"/>
</dbReference>
<dbReference type="SMART" id="SM00400">
    <property type="entry name" value="ZnF_CHCC"/>
    <property type="match status" value="1"/>
</dbReference>
<keyword evidence="9" id="KW-0804">Transcription</keyword>
<gene>
    <name evidence="12" type="ORF">ACFSUB_01850</name>
</gene>
<dbReference type="SUPFAM" id="SSF56731">
    <property type="entry name" value="DNA primase core"/>
    <property type="match status" value="1"/>
</dbReference>
<dbReference type="RefSeq" id="WP_380711484.1">
    <property type="nucleotide sequence ID" value="NZ_JBHUML010000002.1"/>
</dbReference>
<dbReference type="Gene3D" id="3.40.50.300">
    <property type="entry name" value="P-loop containing nucleotide triphosphate hydrolases"/>
    <property type="match status" value="1"/>
</dbReference>
<dbReference type="InterPro" id="IPR036977">
    <property type="entry name" value="DNA_primase_Znf_CHC2"/>
</dbReference>
<dbReference type="PANTHER" id="PTHR30313">
    <property type="entry name" value="DNA PRIMASE"/>
    <property type="match status" value="1"/>
</dbReference>
<keyword evidence="1" id="KW-0240">DNA-directed RNA polymerase</keyword>
<evidence type="ECO:0000256" key="4">
    <source>
        <dbReference type="ARBA" id="ARBA00022695"/>
    </source>
</evidence>
<keyword evidence="6" id="KW-0479">Metal-binding</keyword>
<organism evidence="12 13">
    <name type="scientific">Salibacterium lacus</name>
    <dbReference type="NCBI Taxonomy" id="1898109"/>
    <lineage>
        <taxon>Bacteria</taxon>
        <taxon>Bacillati</taxon>
        <taxon>Bacillota</taxon>
        <taxon>Bacilli</taxon>
        <taxon>Bacillales</taxon>
        <taxon>Bacillaceae</taxon>
    </lineage>
</organism>
<dbReference type="PROSITE" id="PS51199">
    <property type="entry name" value="SF4_HELICASE"/>
    <property type="match status" value="1"/>
</dbReference>
<dbReference type="InterPro" id="IPR002694">
    <property type="entry name" value="Znf_CHC2"/>
</dbReference>
<keyword evidence="4" id="KW-0548">Nucleotidyltransferase</keyword>
<dbReference type="SUPFAM" id="SSF57783">
    <property type="entry name" value="Zinc beta-ribbon"/>
    <property type="match status" value="1"/>
</dbReference>
<dbReference type="Pfam" id="PF08275">
    <property type="entry name" value="DNAG_N"/>
    <property type="match status" value="1"/>
</dbReference>
<comment type="caution">
    <text evidence="12">The sequence shown here is derived from an EMBL/GenBank/DDBJ whole genome shotgun (WGS) entry which is preliminary data.</text>
</comment>
<dbReference type="SMART" id="SM00382">
    <property type="entry name" value="AAA"/>
    <property type="match status" value="1"/>
</dbReference>
<evidence type="ECO:0000256" key="2">
    <source>
        <dbReference type="ARBA" id="ARBA00022515"/>
    </source>
</evidence>
<evidence type="ECO:0000259" key="11">
    <source>
        <dbReference type="PROSITE" id="PS51199"/>
    </source>
</evidence>
<evidence type="ECO:0000256" key="5">
    <source>
        <dbReference type="ARBA" id="ARBA00022705"/>
    </source>
</evidence>
<dbReference type="Pfam" id="PF01807">
    <property type="entry name" value="Zn_ribbon_DnaG"/>
    <property type="match status" value="1"/>
</dbReference>
<feature type="domain" description="SF4 helicase" evidence="11">
    <location>
        <begin position="402"/>
        <end position="673"/>
    </location>
</feature>
<dbReference type="SMART" id="SM00493">
    <property type="entry name" value="TOPRIM"/>
    <property type="match status" value="1"/>
</dbReference>
<keyword evidence="3" id="KW-0808">Transferase</keyword>
<keyword evidence="7" id="KW-0863">Zinc-finger</keyword>
<evidence type="ECO:0000256" key="9">
    <source>
        <dbReference type="ARBA" id="ARBA00023163"/>
    </source>
</evidence>
<evidence type="ECO:0000313" key="13">
    <source>
        <dbReference type="Proteomes" id="UP001597520"/>
    </source>
</evidence>
<proteinExistence type="predicted"/>
<keyword evidence="8" id="KW-0862">Zinc</keyword>
<evidence type="ECO:0000256" key="6">
    <source>
        <dbReference type="ARBA" id="ARBA00022723"/>
    </source>
</evidence>
<dbReference type="Gene3D" id="3.90.580.10">
    <property type="entry name" value="Zinc finger, CHC2-type domain"/>
    <property type="match status" value="1"/>
</dbReference>
<dbReference type="InterPro" id="IPR034151">
    <property type="entry name" value="TOPRIM_DnaG_bac"/>
</dbReference>
<dbReference type="InterPro" id="IPR013264">
    <property type="entry name" value="DNAG_N"/>
</dbReference>
<evidence type="ECO:0000256" key="1">
    <source>
        <dbReference type="ARBA" id="ARBA00022478"/>
    </source>
</evidence>
<sequence length="673" mass="76621">MNNNFDLIKSAVSLLDLIGEDVALKKSGRIYKGACPFHDDNTPSFAVYEQDNRFHCFGCGETGDAVDYVMKSRSYPSHLEAMQELAQRYNLQLQDVDTESIKRKNAKKKEEKDEFIGYYRRRAEAARYLESRGFTDGELNSKTFALGYDDQENALVIPFMNAYGEVVGRVHRYLEEDAQPKYKNSAESEVFQKNEMLFGFDKARKEVAQQDDALYLVEGYFDCMAMYQMGVGKTAAYASAHITDGQAHLIKRHIKSDVKIYLIPDNDDSGWKSVRKNLRTLRKQVKNRVSVVTLPDGIKDANDLLLSDYELKDAQIESFEKYLLREDLENCLEIEDEYDVAFDWAKKTPNAMIRGDMAEYLAERWDKPIATVNDFMKGQVKLNHASKLKTGTEAYINLVERTQDKTPKIKTGLKPIDMMTSGMMKKEVCFIQGKSGSGKTTMLLNWIYHAIMHEGRNVLFSTLEMPAESIIGQLIQRHNSETKGKMEQRADEGSFDEGVAELLDTIDKRMRMVDEDSQSVEDIEHFTNEANVNAFDEPADIIFIDYFQYLKMNEGANSYERTSETARAMKGLAKRLNVLVVVLTQVNRMSGGGGSGKTTKESSKDTSSIEDTSDYLLGIYRPASDPNLTEDEKQAIQHEMYCQVLKNRFGAEADVKLWFDGMTKKIEDGKGRF</sequence>
<dbReference type="CDD" id="cd03364">
    <property type="entry name" value="TOPRIM_DnaG_primases"/>
    <property type="match status" value="1"/>
</dbReference>
<evidence type="ECO:0000256" key="8">
    <source>
        <dbReference type="ARBA" id="ARBA00022833"/>
    </source>
</evidence>
<keyword evidence="2" id="KW-0639">Primosome</keyword>
<name>A0ABW5SWS2_9BACI</name>